<gene>
    <name evidence="7" type="ORF">N868_02565</name>
</gene>
<dbReference type="InterPro" id="IPR013783">
    <property type="entry name" value="Ig-like_fold"/>
</dbReference>
<dbReference type="InterPro" id="IPR003961">
    <property type="entry name" value="FN3_dom"/>
</dbReference>
<dbReference type="CDD" id="cd00063">
    <property type="entry name" value="FN3"/>
    <property type="match status" value="5"/>
</dbReference>
<evidence type="ECO:0000313" key="8">
    <source>
        <dbReference type="Proteomes" id="UP000029839"/>
    </source>
</evidence>
<reference evidence="7 8" key="2">
    <citation type="journal article" date="2015" name="Stand. Genomic Sci.">
        <title>Draft genome sequence of Cellulomonas carbonis T26(T) and comparative analysis of six Cellulomonas genomes.</title>
        <authorList>
            <person name="Zhuang W."/>
            <person name="Zhang S."/>
            <person name="Xia X."/>
            <person name="Wang G."/>
        </authorList>
    </citation>
    <scope>NUCLEOTIDE SEQUENCE [LARGE SCALE GENOMIC DNA]</scope>
    <source>
        <strain evidence="7 8">T26</strain>
    </source>
</reference>
<feature type="domain" description="Fibronectin type-III" evidence="6">
    <location>
        <begin position="1849"/>
        <end position="1941"/>
    </location>
</feature>
<keyword evidence="2" id="KW-0326">Glycosidase</keyword>
<reference evidence="7 8" key="1">
    <citation type="submission" date="2013-08" db="EMBL/GenBank/DDBJ databases">
        <title>Genome sequencing of Cellulomonas carbonis T26.</title>
        <authorList>
            <person name="Chen F."/>
            <person name="Li Y."/>
            <person name="Wang G."/>
        </authorList>
    </citation>
    <scope>NUCLEOTIDE SEQUENCE [LARGE SCALE GENOMIC DNA]</scope>
    <source>
        <strain evidence="7 8">T26</strain>
    </source>
</reference>
<dbReference type="Proteomes" id="UP000029839">
    <property type="component" value="Unassembled WGS sequence"/>
</dbReference>
<dbReference type="InterPro" id="IPR040853">
    <property type="entry name" value="RapA2_cadherin-like"/>
</dbReference>
<dbReference type="InterPro" id="IPR036116">
    <property type="entry name" value="FN3_sf"/>
</dbReference>
<feature type="compositionally biased region" description="Low complexity" evidence="4">
    <location>
        <begin position="1557"/>
        <end position="1571"/>
    </location>
</feature>
<accession>A0A0A0BNT5</accession>
<feature type="region of interest" description="Disordered" evidence="4">
    <location>
        <begin position="1545"/>
        <end position="1575"/>
    </location>
</feature>
<dbReference type="EMBL" id="AXCY01000104">
    <property type="protein sequence ID" value="KGM09327.1"/>
    <property type="molecule type" value="Genomic_DNA"/>
</dbReference>
<evidence type="ECO:0000256" key="5">
    <source>
        <dbReference type="SAM" id="Phobius"/>
    </source>
</evidence>
<dbReference type="SUPFAM" id="SSF49265">
    <property type="entry name" value="Fibronectin type III"/>
    <property type="match status" value="3"/>
</dbReference>
<feature type="region of interest" description="Disordered" evidence="4">
    <location>
        <begin position="1926"/>
        <end position="1968"/>
    </location>
</feature>
<feature type="domain" description="Fibronectin type-III" evidence="6">
    <location>
        <begin position="1564"/>
        <end position="1661"/>
    </location>
</feature>
<evidence type="ECO:0000313" key="7">
    <source>
        <dbReference type="EMBL" id="KGM09327.1"/>
    </source>
</evidence>
<dbReference type="PROSITE" id="PS50853">
    <property type="entry name" value="FN3"/>
    <property type="match status" value="5"/>
</dbReference>
<evidence type="ECO:0000256" key="4">
    <source>
        <dbReference type="SAM" id="MobiDB-lite"/>
    </source>
</evidence>
<feature type="compositionally biased region" description="Acidic residues" evidence="4">
    <location>
        <begin position="1943"/>
        <end position="1955"/>
    </location>
</feature>
<keyword evidence="1" id="KW-0677">Repeat</keyword>
<keyword evidence="8" id="KW-1185">Reference proteome</keyword>
<feature type="domain" description="Fibronectin type-III" evidence="6">
    <location>
        <begin position="1477"/>
        <end position="1563"/>
    </location>
</feature>
<evidence type="ECO:0000256" key="1">
    <source>
        <dbReference type="ARBA" id="ARBA00022737"/>
    </source>
</evidence>
<comment type="caution">
    <text evidence="7">The sequence shown here is derived from an EMBL/GenBank/DDBJ whole genome shotgun (WGS) entry which is preliminary data.</text>
</comment>
<organism evidence="7 8">
    <name type="scientific">Cellulomonas carbonis T26</name>
    <dbReference type="NCBI Taxonomy" id="947969"/>
    <lineage>
        <taxon>Bacteria</taxon>
        <taxon>Bacillati</taxon>
        <taxon>Actinomycetota</taxon>
        <taxon>Actinomycetes</taxon>
        <taxon>Micrococcales</taxon>
        <taxon>Cellulomonadaceae</taxon>
        <taxon>Cellulomonas</taxon>
    </lineage>
</organism>
<keyword evidence="2" id="KW-0378">Hydrolase</keyword>
<feature type="compositionally biased region" description="Basic and acidic residues" evidence="4">
    <location>
        <begin position="360"/>
        <end position="398"/>
    </location>
</feature>
<dbReference type="Gene3D" id="2.60.40.10">
    <property type="entry name" value="Immunoglobulins"/>
    <property type="match status" value="5"/>
</dbReference>
<feature type="region of interest" description="Disordered" evidence="4">
    <location>
        <begin position="356"/>
        <end position="409"/>
    </location>
</feature>
<keyword evidence="3" id="KW-0119">Carbohydrate metabolism</keyword>
<dbReference type="GO" id="GO:0016798">
    <property type="term" value="F:hydrolase activity, acting on glycosyl bonds"/>
    <property type="evidence" value="ECO:0007669"/>
    <property type="project" value="UniProtKB-KW"/>
</dbReference>
<feature type="transmembrane region" description="Helical" evidence="5">
    <location>
        <begin position="27"/>
        <end position="45"/>
    </location>
</feature>
<feature type="compositionally biased region" description="Pro residues" evidence="4">
    <location>
        <begin position="1956"/>
        <end position="1968"/>
    </location>
</feature>
<protein>
    <submittedName>
        <fullName evidence="7">Fibronectin</fullName>
    </submittedName>
</protein>
<dbReference type="SMART" id="SM00060">
    <property type="entry name" value="FN3"/>
    <property type="match status" value="5"/>
</dbReference>
<keyword evidence="5" id="KW-0812">Transmembrane</keyword>
<evidence type="ECO:0000259" key="6">
    <source>
        <dbReference type="PROSITE" id="PS50853"/>
    </source>
</evidence>
<evidence type="ECO:0000256" key="3">
    <source>
        <dbReference type="ARBA" id="ARBA00023326"/>
    </source>
</evidence>
<keyword evidence="3" id="KW-0624">Polysaccharide degradation</keyword>
<evidence type="ECO:0000256" key="2">
    <source>
        <dbReference type="ARBA" id="ARBA00023295"/>
    </source>
</evidence>
<dbReference type="NCBIfam" id="NF012211">
    <property type="entry name" value="tand_rpt_95"/>
    <property type="match status" value="2"/>
</dbReference>
<dbReference type="Pfam" id="PF17803">
    <property type="entry name" value="Cadherin_4"/>
    <property type="match status" value="1"/>
</dbReference>
<dbReference type="InterPro" id="IPR050964">
    <property type="entry name" value="Striated_Muscle_Regulatory"/>
</dbReference>
<dbReference type="GO" id="GO:0000272">
    <property type="term" value="P:polysaccharide catabolic process"/>
    <property type="evidence" value="ECO:0007669"/>
    <property type="project" value="UniProtKB-KW"/>
</dbReference>
<feature type="domain" description="Fibronectin type-III" evidence="6">
    <location>
        <begin position="1662"/>
        <end position="1751"/>
    </location>
</feature>
<keyword evidence="5" id="KW-1133">Transmembrane helix</keyword>
<name>A0A0A0BNT5_9CELL</name>
<proteinExistence type="predicted"/>
<dbReference type="Pfam" id="PF00041">
    <property type="entry name" value="fn3"/>
    <property type="match status" value="5"/>
</dbReference>
<dbReference type="PANTHER" id="PTHR13817:SF73">
    <property type="entry name" value="FIBRONECTIN TYPE-III DOMAIN-CONTAINING PROTEIN"/>
    <property type="match status" value="1"/>
</dbReference>
<dbReference type="PANTHER" id="PTHR13817">
    <property type="entry name" value="TITIN"/>
    <property type="match status" value="1"/>
</dbReference>
<sequence>MRRAVSRRPVTLGAPARERRLRRARGVGAVTVPAVLATLAVLHPGTPVSQVDLHDGAVWLTNESQRTLGRYNPAVDELNAGLVPESADFDVLQDGDDVLLVEGASASVVDTASVTLAARAATPSGSVVAMAAGTVAVVDASGSAWVTTTTDLGTLSVDSDEPDLELGAGGRAVVSPGGTVLAVGADGAVSRAVPTDGGVAVEEDDALVEPPGGPLEQAAAVGEEVVALVGTTLLTQEADVDLGAYGDDLVLQQSGPASGVALVATPSALLEVPVDGGSVREHPTGSTGRPAAPVRVGTCAYGAWASAVASSVRVCEGAGSSFTDLTGMTTADELVFRVNRDVVVLNDTRLGRVWLPAEGPDLHEPSWQDVRPQQESRSDEQDSTERESDRTLQARCTEDSAPPRAADDEFGVRAGRTAILSVIDNDAASDCGILTISEHDPVPEQFGTLQAVQGGRALQLETRPEASGTVELTYTVSDGRGSSAPSTASVRVTVRPDGVNDAPVQERGGALTVEQGASASYDVLPDFRDPDGDELVLTGAVASGGGTVSTRQDGRLTFTSDGTGLGRFPVTVLVSDGAETVEGTVSVDVRPAGSVPPVVDPVQATTYVGEPVVVRPLRSVRSAGREPVRLAGVTEVSGTEVVSDLAAGTFTFTAPRAGTYYVPFVVTAAPQQAEGLARIDVLERPESAPPPVAVLDRALLPPGGEVTIAPLGNDTDPGGGVLVLQAVDTPPDSGLRVAVLQHQLLRITSERTLTGPVVLSYTVSNGTASARGQVIVQPVPASVTPQPPVVPDQRVTVRAGGVVTVAVLENAYDPDGEELRLLPTLPEPLDPADGLLFVSGDVLRYRAPDQPRQVHATFEVEDASRNRTAASLTVDVHASDAATKAPPRPRNLTARVLAGGTVRIPVPLTGIDADGDGVYLLGQDRAPLQGDVTDVGADWLEYTALPDAAGTDTFTYAVEDWVGQRAVATVRVGVAPRLSEVNEVVARPDEVTVRPGRQVEVRVLANDVDNGGGELELDPELVVSEGTEASRSGRRVVVRAPDEPGVVTVGYTARNTRGGSDSSVLSVVVDPEAEILAPVLQDVVVPATETLNSTSVEVDVLAVAQNPSGPLSDLRVGVHPSAADVATVTERGTVVVTLGPSAQTLPYVVSNTAVEGLRSYAFITVPALGDFPPVRRPGAPTLRVIAGEELRISLDEQVQVAPGRTARVGDLTKLTATRSDGAPTVAEGFIVFRAPRSYAGPASVSVEVTDGDPGDTTARTRVLTLPITVLAAEATPPRFTPSVLDVAPGEAPAVVDLSVFTSAPVETADGTTRYEYRLASPAPAGFRVALSGTRLSVAADATVARGTVGGVTVEIGYGGRTPVVAQVDFRVVASQRPLARVQGHVVPDAVGGRPSSVDVLRGAYNPFDPSPLEVVGAVVETAGGGDVSVAGSTVTVRPPEGYVGTLVVRYSVRDATRDAAREVEGRITVTVRGRPEAPRAPRVTEVRDGTVVLAWDAPLANGAPITGYRVTVQPGGTTRDCASTTCTIDGLTNGTEYRFTVAARNEVDLSDESPTSAPARPDARPGAPSAPRVERGDARLLVSWSAPTNTGTPITRYELEVSPAPASGPSTIGVTSTSHVVTGLQNGRAYTVRVRAVNDAPEPGDWSTSSAAVVPARAPDAPQQLAASSGELGERRIAVTWSPPGDDGGEAVSGYRVTVDGQAVAEVGGDVLSFAFDAERGRTYAIGVEARNTVGWSPAATTSGEIWSAPGTVTSLAAADVAAPGTPWNGGAVDVSWQPPADSGLDGRQGVDAYRVQLGGTVRELPGSQTSLRLDGLTGGAPYTVEVAARNARGAWGPATSVQVTPTTVPQAVLIGTPDTTTPLRAFVTWTPGGSGGSPVTGYRYEVRGDAGTELDGTTTTTSLTVDARAGEQLRIRVWAVNARGEGEPAERVVVVAAPPPEPEPEPDPEPDPEPPADPPPAEPPAQP</sequence>
<keyword evidence="5" id="KW-0472">Membrane</keyword>
<feature type="domain" description="Fibronectin type-III" evidence="6">
    <location>
        <begin position="1757"/>
        <end position="1847"/>
    </location>
</feature>
<dbReference type="Pfam" id="PF17963">
    <property type="entry name" value="Big_9"/>
    <property type="match status" value="4"/>
</dbReference>